<dbReference type="OrthoDB" id="5986190at2759"/>
<reference evidence="2 3" key="1">
    <citation type="submission" date="2019-09" db="EMBL/GenBank/DDBJ databases">
        <title>The hologenome of the rock-dwelling lichen Lasallia pustulata.</title>
        <authorList>
            <person name="Greshake Tzovaras B."/>
            <person name="Segers F."/>
            <person name="Bicker A."/>
            <person name="Dal Grande F."/>
            <person name="Otte J."/>
            <person name="Hankeln T."/>
            <person name="Schmitt I."/>
            <person name="Ebersberger I."/>
        </authorList>
    </citation>
    <scope>NUCLEOTIDE SEQUENCE [LARGE SCALE GENOMIC DNA]</scope>
    <source>
        <strain evidence="2">A1-1</strain>
    </source>
</reference>
<dbReference type="InterPro" id="IPR027417">
    <property type="entry name" value="P-loop_NTPase"/>
</dbReference>
<evidence type="ECO:0000256" key="1">
    <source>
        <dbReference type="SAM" id="MobiDB-lite"/>
    </source>
</evidence>
<dbReference type="SUPFAM" id="SSF52540">
    <property type="entry name" value="P-loop containing nucleoside triphosphate hydrolases"/>
    <property type="match status" value="1"/>
</dbReference>
<proteinExistence type="predicted"/>
<organism evidence="2 3">
    <name type="scientific">Lasallia pustulata</name>
    <dbReference type="NCBI Taxonomy" id="136370"/>
    <lineage>
        <taxon>Eukaryota</taxon>
        <taxon>Fungi</taxon>
        <taxon>Dikarya</taxon>
        <taxon>Ascomycota</taxon>
        <taxon>Pezizomycotina</taxon>
        <taxon>Lecanoromycetes</taxon>
        <taxon>OSLEUM clade</taxon>
        <taxon>Umbilicariomycetidae</taxon>
        <taxon>Umbilicariales</taxon>
        <taxon>Umbilicariaceae</taxon>
        <taxon>Lasallia</taxon>
    </lineage>
</organism>
<protein>
    <recommendedName>
        <fullName evidence="4">P-loop containing nucleoside triphosphate hydrolase</fullName>
    </recommendedName>
</protein>
<comment type="caution">
    <text evidence="2">The sequence shown here is derived from an EMBL/GenBank/DDBJ whole genome shotgun (WGS) entry which is preliminary data.</text>
</comment>
<feature type="region of interest" description="Disordered" evidence="1">
    <location>
        <begin position="488"/>
        <end position="518"/>
    </location>
</feature>
<gene>
    <name evidence="2" type="ORF">FRX48_08832</name>
</gene>
<sequence>MRTETRFGGQFNSDGGSQFMENSFNTDGAPSYTDSNSDSRLPASICELPDSILSSHFTGRNDELQQIDRAFGASSDYLLARCVIHGMPGVGKTQLALQYATLASGRSWYTPFGCLPDLWRSGLLVTKLTVARAWLEDPTARKRWLLILDNVTRETTRMILDDILPRRNSGSRLLFITRTASIAESCTIPCKSLMLALQSSEISDAVTMLAAGAEMSGESTAEASYADLERLVREEIMEVLSWENDLSRYEEKSVVATFMPALNQISQTAPDAVTILRILCFCDPENIPISILKQGCGALNQEERSDIPVASAVSELRTVINLFQSSVRLSKAIQEIQRLSLAVYTSEGSDRTVRIHDLVQLLLDRRLSPLQNGSSGWRWPYVLSARPSKGSVTADPPKLESMRPVHQPYRVHGGLYGTVRARQCYTARRKYMGGNILQRVWALWESGRYAQADMGPPKSRLRRGASFTLTSMANLGLYILEPRTLEGGRRVGGASDGDKEEGAGRGASRYAEQHEQSRLHLEMARPKCKGYQFHG</sequence>
<feature type="compositionally biased region" description="Polar residues" evidence="1">
    <location>
        <begin position="10"/>
        <end position="38"/>
    </location>
</feature>
<evidence type="ECO:0000313" key="2">
    <source>
        <dbReference type="EMBL" id="KAA6407284.1"/>
    </source>
</evidence>
<dbReference type="Gene3D" id="3.40.50.300">
    <property type="entry name" value="P-loop containing nucleotide triphosphate hydrolases"/>
    <property type="match status" value="2"/>
</dbReference>
<accession>A0A5M8PEE3</accession>
<dbReference type="EMBL" id="VXIT01000018">
    <property type="protein sequence ID" value="KAA6407284.1"/>
    <property type="molecule type" value="Genomic_DNA"/>
</dbReference>
<evidence type="ECO:0000313" key="3">
    <source>
        <dbReference type="Proteomes" id="UP000324767"/>
    </source>
</evidence>
<feature type="region of interest" description="Disordered" evidence="1">
    <location>
        <begin position="1"/>
        <end position="38"/>
    </location>
</feature>
<dbReference type="AlphaFoldDB" id="A0A5M8PEE3"/>
<dbReference type="Proteomes" id="UP000324767">
    <property type="component" value="Unassembled WGS sequence"/>
</dbReference>
<name>A0A5M8PEE3_9LECA</name>
<evidence type="ECO:0008006" key="4">
    <source>
        <dbReference type="Google" id="ProtNLM"/>
    </source>
</evidence>